<dbReference type="GO" id="GO:0005829">
    <property type="term" value="C:cytosol"/>
    <property type="evidence" value="ECO:0007669"/>
    <property type="project" value="TreeGrafter"/>
</dbReference>
<dbReference type="InterPro" id="IPR002318">
    <property type="entry name" value="Ala-tRNA-lgiase_IIc"/>
</dbReference>
<dbReference type="AlphaFoldDB" id="A0A382A7Z8"/>
<dbReference type="SUPFAM" id="SSF55186">
    <property type="entry name" value="ThrRS/AlaRS common domain"/>
    <property type="match status" value="1"/>
</dbReference>
<dbReference type="InterPro" id="IPR018164">
    <property type="entry name" value="Ala-tRNA-synth_IIc_N"/>
</dbReference>
<dbReference type="PROSITE" id="PS50860">
    <property type="entry name" value="AA_TRNA_LIGASE_II_ALA"/>
    <property type="match status" value="1"/>
</dbReference>
<evidence type="ECO:0000313" key="13">
    <source>
        <dbReference type="EMBL" id="SVA97222.1"/>
    </source>
</evidence>
<dbReference type="PRINTS" id="PR00980">
    <property type="entry name" value="TRNASYNTHALA"/>
</dbReference>
<dbReference type="PANTHER" id="PTHR11777:SF9">
    <property type="entry name" value="ALANINE--TRNA LIGASE, CYTOPLASMIC"/>
    <property type="match status" value="1"/>
</dbReference>
<dbReference type="Gene3D" id="3.30.54.20">
    <property type="match status" value="1"/>
</dbReference>
<dbReference type="GO" id="GO:0002161">
    <property type="term" value="F:aminoacyl-tRNA deacylase activity"/>
    <property type="evidence" value="ECO:0007669"/>
    <property type="project" value="TreeGrafter"/>
</dbReference>
<dbReference type="InterPro" id="IPR018162">
    <property type="entry name" value="Ala-tRNA-ligase_IIc_anticod-bd"/>
</dbReference>
<dbReference type="Gene3D" id="3.30.980.10">
    <property type="entry name" value="Threonyl-trna Synthetase, Chain A, domain 2"/>
    <property type="match status" value="1"/>
</dbReference>
<keyword evidence="10" id="KW-0648">Protein biosynthesis</keyword>
<evidence type="ECO:0000256" key="8">
    <source>
        <dbReference type="ARBA" id="ARBA00022840"/>
    </source>
</evidence>
<evidence type="ECO:0000256" key="3">
    <source>
        <dbReference type="ARBA" id="ARBA00013168"/>
    </source>
</evidence>
<evidence type="ECO:0000256" key="10">
    <source>
        <dbReference type="ARBA" id="ARBA00022917"/>
    </source>
</evidence>
<evidence type="ECO:0000256" key="7">
    <source>
        <dbReference type="ARBA" id="ARBA00022741"/>
    </source>
</evidence>
<dbReference type="PANTHER" id="PTHR11777">
    <property type="entry name" value="ALANYL-TRNA SYNTHETASE"/>
    <property type="match status" value="1"/>
</dbReference>
<dbReference type="EMBL" id="UINC01024146">
    <property type="protein sequence ID" value="SVA97222.1"/>
    <property type="molecule type" value="Genomic_DNA"/>
</dbReference>
<reference evidence="13" key="1">
    <citation type="submission" date="2018-05" db="EMBL/GenBank/DDBJ databases">
        <authorList>
            <person name="Lanie J.A."/>
            <person name="Ng W.-L."/>
            <person name="Kazmierczak K.M."/>
            <person name="Andrzejewski T.M."/>
            <person name="Davidsen T.M."/>
            <person name="Wayne K.J."/>
            <person name="Tettelin H."/>
            <person name="Glass J.I."/>
            <person name="Rusch D."/>
            <person name="Podicherti R."/>
            <person name="Tsui H.-C.T."/>
            <person name="Winkler M.E."/>
        </authorList>
    </citation>
    <scope>NUCLEOTIDE SEQUENCE</scope>
</reference>
<evidence type="ECO:0000256" key="1">
    <source>
        <dbReference type="ARBA" id="ARBA00001947"/>
    </source>
</evidence>
<dbReference type="Gene3D" id="3.30.930.10">
    <property type="entry name" value="Bira Bifunctional Protein, Domain 2"/>
    <property type="match status" value="1"/>
</dbReference>
<dbReference type="SUPFAM" id="SSF50447">
    <property type="entry name" value="Translation proteins"/>
    <property type="match status" value="1"/>
</dbReference>
<evidence type="ECO:0000256" key="9">
    <source>
        <dbReference type="ARBA" id="ARBA00022884"/>
    </source>
</evidence>
<keyword evidence="11" id="KW-0030">Aminoacyl-tRNA synthetase</keyword>
<organism evidence="13">
    <name type="scientific">marine metagenome</name>
    <dbReference type="NCBI Taxonomy" id="408172"/>
    <lineage>
        <taxon>unclassified sequences</taxon>
        <taxon>metagenomes</taxon>
        <taxon>ecological metagenomes</taxon>
    </lineage>
</organism>
<dbReference type="SUPFAM" id="SSF101353">
    <property type="entry name" value="Putative anticodon-binding domain of alanyl-tRNA synthetase (AlaRS)"/>
    <property type="match status" value="1"/>
</dbReference>
<dbReference type="GO" id="GO:0006419">
    <property type="term" value="P:alanyl-tRNA aminoacylation"/>
    <property type="evidence" value="ECO:0007669"/>
    <property type="project" value="InterPro"/>
</dbReference>
<dbReference type="GO" id="GO:0005524">
    <property type="term" value="F:ATP binding"/>
    <property type="evidence" value="ECO:0007669"/>
    <property type="project" value="UniProtKB-KW"/>
</dbReference>
<evidence type="ECO:0000256" key="6">
    <source>
        <dbReference type="ARBA" id="ARBA00022598"/>
    </source>
</evidence>
<keyword evidence="7" id="KW-0547">Nucleotide-binding</keyword>
<dbReference type="InterPro" id="IPR018165">
    <property type="entry name" value="Ala-tRNA-synth_IIc_core"/>
</dbReference>
<accession>A0A382A7Z8</accession>
<dbReference type="InterPro" id="IPR045864">
    <property type="entry name" value="aa-tRNA-synth_II/BPL/LPL"/>
</dbReference>
<keyword evidence="6" id="KW-0436">Ligase</keyword>
<comment type="cofactor">
    <cofactor evidence="1">
        <name>Zn(2+)</name>
        <dbReference type="ChEBI" id="CHEBI:29105"/>
    </cofactor>
</comment>
<protein>
    <recommendedName>
        <fullName evidence="4">Alanine--tRNA ligase</fullName>
        <ecNumber evidence="3">6.1.1.7</ecNumber>
    </recommendedName>
</protein>
<evidence type="ECO:0000256" key="4">
    <source>
        <dbReference type="ARBA" id="ARBA00017959"/>
    </source>
</evidence>
<dbReference type="FunFam" id="3.30.980.10:FF:000004">
    <property type="entry name" value="Alanine--tRNA ligase, cytoplasmic"/>
    <property type="match status" value="1"/>
</dbReference>
<dbReference type="InterPro" id="IPR050058">
    <property type="entry name" value="Ala-tRNA_ligase"/>
</dbReference>
<keyword evidence="8" id="KW-0067">ATP-binding</keyword>
<dbReference type="NCBIfam" id="TIGR00344">
    <property type="entry name" value="alaS"/>
    <property type="match status" value="1"/>
</dbReference>
<dbReference type="InterPro" id="IPR023033">
    <property type="entry name" value="Ala_tRNA_ligase_euk/bac"/>
</dbReference>
<keyword evidence="9" id="KW-0694">RNA-binding</keyword>
<name>A0A382A7Z8_9ZZZZ</name>
<evidence type="ECO:0000256" key="5">
    <source>
        <dbReference type="ARBA" id="ARBA00022555"/>
    </source>
</evidence>
<evidence type="ECO:0000259" key="12">
    <source>
        <dbReference type="PROSITE" id="PS50860"/>
    </source>
</evidence>
<evidence type="ECO:0000256" key="11">
    <source>
        <dbReference type="ARBA" id="ARBA00023146"/>
    </source>
</evidence>
<dbReference type="GO" id="GO:0000049">
    <property type="term" value="F:tRNA binding"/>
    <property type="evidence" value="ECO:0007669"/>
    <property type="project" value="UniProtKB-KW"/>
</dbReference>
<keyword evidence="5" id="KW-0820">tRNA-binding</keyword>
<dbReference type="InterPro" id="IPR018163">
    <property type="entry name" value="Thr/Ala-tRNA-synth_IIc_edit"/>
</dbReference>
<proteinExistence type="inferred from homology"/>
<dbReference type="HAMAP" id="MF_00036_B">
    <property type="entry name" value="Ala_tRNA_synth_B"/>
    <property type="match status" value="1"/>
</dbReference>
<dbReference type="CDD" id="cd00673">
    <property type="entry name" value="AlaRS_core"/>
    <property type="match status" value="1"/>
</dbReference>
<dbReference type="SUPFAM" id="SSF55681">
    <property type="entry name" value="Class II aaRS and biotin synthetases"/>
    <property type="match status" value="1"/>
</dbReference>
<dbReference type="EC" id="6.1.1.7" evidence="3"/>
<dbReference type="FunFam" id="3.30.930.10:FF:000004">
    <property type="entry name" value="Alanine--tRNA ligase"/>
    <property type="match status" value="1"/>
</dbReference>
<comment type="similarity">
    <text evidence="2">Belongs to the class-II aminoacyl-tRNA synthetase family.</text>
</comment>
<evidence type="ECO:0000256" key="2">
    <source>
        <dbReference type="ARBA" id="ARBA00008226"/>
    </source>
</evidence>
<dbReference type="InterPro" id="IPR009000">
    <property type="entry name" value="Transl_B-barrel_sf"/>
</dbReference>
<dbReference type="GO" id="GO:0004813">
    <property type="term" value="F:alanine-tRNA ligase activity"/>
    <property type="evidence" value="ECO:0007669"/>
    <property type="project" value="UniProtKB-EC"/>
</dbReference>
<dbReference type="Pfam" id="PF01411">
    <property type="entry name" value="tRNA-synt_2c"/>
    <property type="match status" value="1"/>
</dbReference>
<gene>
    <name evidence="13" type="ORF">METZ01_LOCUS150076</name>
</gene>
<feature type="domain" description="Alanyl-transfer RNA synthetases family profile" evidence="12">
    <location>
        <begin position="1"/>
        <end position="667"/>
    </location>
</feature>
<feature type="non-terminal residue" evidence="13">
    <location>
        <position position="667"/>
    </location>
</feature>
<dbReference type="Gene3D" id="2.40.30.130">
    <property type="match status" value="1"/>
</dbReference>
<sequence length="667" mass="75336">MTGSELRKKFLNYFEDKKHTRVQSYPLVPRNDPSLLFTNAGMVQFKNIFLGEENSINKRAVSVQKCVRAGGKHNDLEMVGRTARHHTFFEMLGNFSFGDYFKKEAIEYGWDFLTNIVGLPKDKLYVSIYKDDDEAFDIWNHGIGVPTNRISRLEEEDNFWSMGNTGPCGPCSEIHIDQGEEAGCGKATCAVGCDCDRYLEIWNLVFMQYNRDASGNLTPLPNPCIDTGMGLERLTAVVQGKLSNYECDLLMNIIEEVCRITGKPYGSNIECDISIRVITDHARAVAFLVGDGVLPSNEGRGYVVRRILRRALRHGKLLEQKDPFFFKITDYVTKVFSDAYPDFKQNSSFIHRVVQNEELNFANTLNFGMQRMDEILDKVRKEKLDHIPGNEIFKLYDTFGFPVDLAEEYAKEVGLRLDLDGFNKAMQEQKEMAMASWKGSGERLVSPFFNNFIKNQEPTRFLGYDKTLAEGQVLAILKESQPVDVANEGDEVELILNETPFYGESGGQIGDSGTAWNETVQLSINNSTKPISEVISHQAKITQGIIKKNDTLKLKVDSETRSETALHHSATHLLHAALKEILGEHVKQAGSLVTAKRLRFDYTHFSPLSTTEKYTLEERVNEKIRENLSVSTCELPIEKAIEDGAMALFGEKYGEDVRVVTMGSFSK</sequence>